<dbReference type="EnsemblMetazoa" id="GPAI017438-RA">
    <property type="protein sequence ID" value="GPAI017438-PA"/>
    <property type="gene ID" value="GPAI017438"/>
</dbReference>
<dbReference type="VEuPathDB" id="VectorBase:GPAI001526"/>
<name>A0A1A9ZK85_GLOPL</name>
<dbReference type="VEuPathDB" id="VectorBase:GPAI017438"/>
<reference evidence="2" key="1">
    <citation type="submission" date="2014-03" db="EMBL/GenBank/DDBJ databases">
        <authorList>
            <person name="Aksoy S."/>
            <person name="Warren W."/>
            <person name="Wilson R.K."/>
        </authorList>
    </citation>
    <scope>NUCLEOTIDE SEQUENCE [LARGE SCALE GENOMIC DNA]</scope>
    <source>
        <strain evidence="2">IAEA</strain>
    </source>
</reference>
<accession>A0A1A9ZK85</accession>
<sequence length="62" mass="7258">MLNKYLESKWHAFGYKSSDTALILDSSLIFKFPHHQVQAYQGLGGEEEKHEDVCQDRGKWIF</sequence>
<keyword evidence="2" id="KW-1185">Reference proteome</keyword>
<evidence type="ECO:0000313" key="2">
    <source>
        <dbReference type="Proteomes" id="UP000092445"/>
    </source>
</evidence>
<dbReference type="AlphaFoldDB" id="A0A1A9ZK85"/>
<protein>
    <submittedName>
        <fullName evidence="1">Uncharacterized protein</fullName>
    </submittedName>
</protein>
<proteinExistence type="predicted"/>
<reference evidence="1" key="2">
    <citation type="submission" date="2020-05" db="UniProtKB">
        <authorList>
            <consortium name="EnsemblMetazoa"/>
        </authorList>
    </citation>
    <scope>IDENTIFICATION</scope>
    <source>
        <strain evidence="1">IAEA</strain>
    </source>
</reference>
<organism evidence="1 2">
    <name type="scientific">Glossina pallidipes</name>
    <name type="common">Tsetse fly</name>
    <dbReference type="NCBI Taxonomy" id="7398"/>
    <lineage>
        <taxon>Eukaryota</taxon>
        <taxon>Metazoa</taxon>
        <taxon>Ecdysozoa</taxon>
        <taxon>Arthropoda</taxon>
        <taxon>Hexapoda</taxon>
        <taxon>Insecta</taxon>
        <taxon>Pterygota</taxon>
        <taxon>Neoptera</taxon>
        <taxon>Endopterygota</taxon>
        <taxon>Diptera</taxon>
        <taxon>Brachycera</taxon>
        <taxon>Muscomorpha</taxon>
        <taxon>Hippoboscoidea</taxon>
        <taxon>Glossinidae</taxon>
        <taxon>Glossina</taxon>
    </lineage>
</organism>
<evidence type="ECO:0000313" key="1">
    <source>
        <dbReference type="EnsemblMetazoa" id="GPAI001526-PA"/>
    </source>
</evidence>
<dbReference type="Proteomes" id="UP000092445">
    <property type="component" value="Unassembled WGS sequence"/>
</dbReference>
<dbReference type="EnsemblMetazoa" id="GPAI001526-RA">
    <property type="protein sequence ID" value="GPAI001526-PA"/>
    <property type="gene ID" value="GPAI001526"/>
</dbReference>